<dbReference type="EMBL" id="FNVA01000001">
    <property type="protein sequence ID" value="SEF49815.1"/>
    <property type="molecule type" value="Genomic_DNA"/>
</dbReference>
<evidence type="ECO:0008006" key="4">
    <source>
        <dbReference type="Google" id="ProtNLM"/>
    </source>
</evidence>
<protein>
    <recommendedName>
        <fullName evidence="4">Tetratricopeptide repeat-containing protein</fullName>
    </recommendedName>
</protein>
<proteinExistence type="predicted"/>
<organism evidence="2 3">
    <name type="scientific">Bryocella elongata</name>
    <dbReference type="NCBI Taxonomy" id="863522"/>
    <lineage>
        <taxon>Bacteria</taxon>
        <taxon>Pseudomonadati</taxon>
        <taxon>Acidobacteriota</taxon>
        <taxon>Terriglobia</taxon>
        <taxon>Terriglobales</taxon>
        <taxon>Acidobacteriaceae</taxon>
        <taxon>Bryocella</taxon>
    </lineage>
</organism>
<reference evidence="2 3" key="1">
    <citation type="submission" date="2016-10" db="EMBL/GenBank/DDBJ databases">
        <authorList>
            <person name="de Groot N.N."/>
        </authorList>
    </citation>
    <scope>NUCLEOTIDE SEQUENCE [LARGE SCALE GENOMIC DNA]</scope>
    <source>
        <strain evidence="2 3">DSM 22489</strain>
    </source>
</reference>
<gene>
    <name evidence="2" type="ORF">SAMN05421819_0196</name>
</gene>
<dbReference type="NCBIfam" id="NF047558">
    <property type="entry name" value="TPR_END_plus"/>
    <property type="match status" value="1"/>
</dbReference>
<dbReference type="Proteomes" id="UP000236728">
    <property type="component" value="Unassembled WGS sequence"/>
</dbReference>
<dbReference type="SUPFAM" id="SSF48452">
    <property type="entry name" value="TPR-like"/>
    <property type="match status" value="1"/>
</dbReference>
<dbReference type="Gene3D" id="1.25.40.10">
    <property type="entry name" value="Tetratricopeptide repeat domain"/>
    <property type="match status" value="1"/>
</dbReference>
<keyword evidence="3" id="KW-1185">Reference proteome</keyword>
<sequence>MSTKSATAAPTPLNKATARRAPKPVTSTPAGDAAQRKNTLALYESALKLMQTGKYEKAHVAFGQMLETAPSDFADRIRMYISACVAQIDKGSTSFETHEERYDYAISLLNHGNYEDARQHLQDILLKDTAADYAFYGLALLSSMTGDTQSCIDHLTEAIRLNSQNRFQARLDSDFESVADDPRFTELLYPES</sequence>
<evidence type="ECO:0000256" key="1">
    <source>
        <dbReference type="SAM" id="MobiDB-lite"/>
    </source>
</evidence>
<accession>A0A1H5SH62</accession>
<evidence type="ECO:0000313" key="3">
    <source>
        <dbReference type="Proteomes" id="UP000236728"/>
    </source>
</evidence>
<dbReference type="RefSeq" id="WP_103931168.1">
    <property type="nucleotide sequence ID" value="NZ_FNVA01000001.1"/>
</dbReference>
<dbReference type="AlphaFoldDB" id="A0A1H5SH62"/>
<dbReference type="InterPro" id="IPR011990">
    <property type="entry name" value="TPR-like_helical_dom_sf"/>
</dbReference>
<dbReference type="OrthoDB" id="118500at2"/>
<name>A0A1H5SH62_9BACT</name>
<evidence type="ECO:0000313" key="2">
    <source>
        <dbReference type="EMBL" id="SEF49815.1"/>
    </source>
</evidence>
<feature type="region of interest" description="Disordered" evidence="1">
    <location>
        <begin position="1"/>
        <end position="33"/>
    </location>
</feature>